<name>A0A5S4GUY8_9ACTN</name>
<comment type="caution">
    <text evidence="2">The sequence shown here is derived from an EMBL/GenBank/DDBJ whole genome shotgun (WGS) entry which is preliminary data.</text>
</comment>
<organism evidence="2 3">
    <name type="scientific">Actinomadura geliboluensis</name>
    <dbReference type="NCBI Taxonomy" id="882440"/>
    <lineage>
        <taxon>Bacteria</taxon>
        <taxon>Bacillati</taxon>
        <taxon>Actinomycetota</taxon>
        <taxon>Actinomycetes</taxon>
        <taxon>Streptosporangiales</taxon>
        <taxon>Thermomonosporaceae</taxon>
        <taxon>Actinomadura</taxon>
    </lineage>
</organism>
<dbReference type="RefSeq" id="WP_138638191.1">
    <property type="nucleotide sequence ID" value="NZ_VCKZ01000154.1"/>
</dbReference>
<feature type="compositionally biased region" description="Basic and acidic residues" evidence="1">
    <location>
        <begin position="41"/>
        <end position="50"/>
    </location>
</feature>
<evidence type="ECO:0000256" key="1">
    <source>
        <dbReference type="SAM" id="MobiDB-lite"/>
    </source>
</evidence>
<reference evidence="2 3" key="1">
    <citation type="submission" date="2019-05" db="EMBL/GenBank/DDBJ databases">
        <title>Draft genome sequence of Actinomadura geliboluensis A8036.</title>
        <authorList>
            <person name="Saricaoglu S."/>
            <person name="Isik K."/>
        </authorList>
    </citation>
    <scope>NUCLEOTIDE SEQUENCE [LARGE SCALE GENOMIC DNA]</scope>
    <source>
        <strain evidence="2 3">A8036</strain>
    </source>
</reference>
<proteinExistence type="predicted"/>
<dbReference type="EMBL" id="VCKZ01000154">
    <property type="protein sequence ID" value="TMR36274.1"/>
    <property type="molecule type" value="Genomic_DNA"/>
</dbReference>
<feature type="region of interest" description="Disordered" evidence="1">
    <location>
        <begin position="1"/>
        <end position="69"/>
    </location>
</feature>
<keyword evidence="3" id="KW-1185">Reference proteome</keyword>
<accession>A0A5S4GUY8</accession>
<evidence type="ECO:0000313" key="3">
    <source>
        <dbReference type="Proteomes" id="UP000305238"/>
    </source>
</evidence>
<dbReference type="AlphaFoldDB" id="A0A5S4GUY8"/>
<protein>
    <submittedName>
        <fullName evidence="2">Uncharacterized protein</fullName>
    </submittedName>
</protein>
<gene>
    <name evidence="2" type="ORF">ETD96_21075</name>
</gene>
<dbReference type="Proteomes" id="UP000305238">
    <property type="component" value="Unassembled WGS sequence"/>
</dbReference>
<evidence type="ECO:0000313" key="2">
    <source>
        <dbReference type="EMBL" id="TMR36274.1"/>
    </source>
</evidence>
<feature type="non-terminal residue" evidence="2">
    <location>
        <position position="69"/>
    </location>
</feature>
<feature type="compositionally biased region" description="Basic and acidic residues" evidence="1">
    <location>
        <begin position="1"/>
        <end position="10"/>
    </location>
</feature>
<sequence>MENDAEREPDASGTEDEQDASRTATAEFPAPAKVNLTRPDIALRRPEDKPPVWYVQFPSPQPTEDAPST</sequence>